<feature type="domain" description="VOC" evidence="1">
    <location>
        <begin position="17"/>
        <end position="126"/>
    </location>
</feature>
<dbReference type="EMBL" id="LT629692">
    <property type="protein sequence ID" value="SDG90816.1"/>
    <property type="molecule type" value="Genomic_DNA"/>
</dbReference>
<keyword evidence="3" id="KW-1185">Reference proteome</keyword>
<dbReference type="Proteomes" id="UP000199009">
    <property type="component" value="Chromosome I"/>
</dbReference>
<sequence length="128" mass="14366">MVRVPGRQYVSRMTVTGIGGLFFRSRDPEVRSAWYREHLGIGAGAEGVWQQDAGMTVFAPFAADSDYFGSDQPFMINLRVTGLDALVTRLEAAGIAVERRSEWETEHGRFARIHDPEGLPLELWELPD</sequence>
<dbReference type="SUPFAM" id="SSF54593">
    <property type="entry name" value="Glyoxalase/Bleomycin resistance protein/Dihydroxybiphenyl dioxygenase"/>
    <property type="match status" value="1"/>
</dbReference>
<organism evidence="2 3">
    <name type="scientific">Microbacterium pygmaeum</name>
    <dbReference type="NCBI Taxonomy" id="370764"/>
    <lineage>
        <taxon>Bacteria</taxon>
        <taxon>Bacillati</taxon>
        <taxon>Actinomycetota</taxon>
        <taxon>Actinomycetes</taxon>
        <taxon>Micrococcales</taxon>
        <taxon>Microbacteriaceae</taxon>
        <taxon>Microbacterium</taxon>
    </lineage>
</organism>
<accession>A0A1G7Y3J0</accession>
<proteinExistence type="predicted"/>
<dbReference type="AlphaFoldDB" id="A0A1G7Y3J0"/>
<dbReference type="Gene3D" id="3.10.180.10">
    <property type="entry name" value="2,3-Dihydroxybiphenyl 1,2-Dioxygenase, domain 1"/>
    <property type="match status" value="1"/>
</dbReference>
<protein>
    <recommendedName>
        <fullName evidence="1">VOC domain-containing protein</fullName>
    </recommendedName>
</protein>
<name>A0A1G7Y3J0_9MICO</name>
<dbReference type="InterPro" id="IPR037523">
    <property type="entry name" value="VOC_core"/>
</dbReference>
<dbReference type="CDD" id="cd06587">
    <property type="entry name" value="VOC"/>
    <property type="match status" value="1"/>
</dbReference>
<reference evidence="2 3" key="1">
    <citation type="submission" date="2016-10" db="EMBL/GenBank/DDBJ databases">
        <authorList>
            <person name="de Groot N.N."/>
        </authorList>
    </citation>
    <scope>NUCLEOTIDE SEQUENCE [LARGE SCALE GENOMIC DNA]</scope>
    <source>
        <strain evidence="2 3">DSM 23142</strain>
    </source>
</reference>
<gene>
    <name evidence="2" type="ORF">SAMN04489810_1618</name>
</gene>
<evidence type="ECO:0000259" key="1">
    <source>
        <dbReference type="PROSITE" id="PS51819"/>
    </source>
</evidence>
<evidence type="ECO:0000313" key="3">
    <source>
        <dbReference type="Proteomes" id="UP000199009"/>
    </source>
</evidence>
<dbReference type="PROSITE" id="PS51819">
    <property type="entry name" value="VOC"/>
    <property type="match status" value="1"/>
</dbReference>
<evidence type="ECO:0000313" key="2">
    <source>
        <dbReference type="EMBL" id="SDG90816.1"/>
    </source>
</evidence>
<dbReference type="InterPro" id="IPR029068">
    <property type="entry name" value="Glyas_Bleomycin-R_OHBP_Dase"/>
</dbReference>